<gene>
    <name evidence="3" type="ORF">WA1_25885</name>
</gene>
<dbReference type="EMBL" id="ANNX02000027">
    <property type="protein sequence ID" value="KYC40554.1"/>
    <property type="molecule type" value="Genomic_DNA"/>
</dbReference>
<accession>A0A139X788</accession>
<keyword evidence="1" id="KW-0812">Transmembrane</keyword>
<dbReference type="CDD" id="cd00060">
    <property type="entry name" value="FHA"/>
    <property type="match status" value="1"/>
</dbReference>
<comment type="caution">
    <text evidence="3">The sequence shown here is derived from an EMBL/GenBank/DDBJ whole genome shotgun (WGS) entry which is preliminary data.</text>
</comment>
<feature type="transmembrane region" description="Helical" evidence="1">
    <location>
        <begin position="203"/>
        <end position="221"/>
    </location>
</feature>
<dbReference type="Proteomes" id="UP000076925">
    <property type="component" value="Unassembled WGS sequence"/>
</dbReference>
<keyword evidence="1" id="KW-1133">Transmembrane helix</keyword>
<keyword evidence="4" id="KW-1185">Reference proteome</keyword>
<dbReference type="RefSeq" id="WP_017746994.1">
    <property type="nucleotide sequence ID" value="NZ_KQ976354.1"/>
</dbReference>
<dbReference type="SMART" id="SM00240">
    <property type="entry name" value="FHA"/>
    <property type="match status" value="1"/>
</dbReference>
<reference evidence="3 4" key="1">
    <citation type="journal article" date="2013" name="Genome Biol. Evol.">
        <title>Genomes of Stigonematalean cyanobacteria (subsection V) and the evolution of oxygenic photosynthesis from prokaryotes to plastids.</title>
        <authorList>
            <person name="Dagan T."/>
            <person name="Roettger M."/>
            <person name="Stucken K."/>
            <person name="Landan G."/>
            <person name="Koch R."/>
            <person name="Major P."/>
            <person name="Gould S.B."/>
            <person name="Goremykin V.V."/>
            <person name="Rippka R."/>
            <person name="Tandeau de Marsac N."/>
            <person name="Gugger M."/>
            <person name="Lockhart P.J."/>
            <person name="Allen J.F."/>
            <person name="Brune I."/>
            <person name="Maus I."/>
            <person name="Puhler A."/>
            <person name="Martin W.F."/>
        </authorList>
    </citation>
    <scope>NUCLEOTIDE SEQUENCE [LARGE SCALE GENOMIC DNA]</scope>
    <source>
        <strain evidence="3 4">PCC 7110</strain>
    </source>
</reference>
<evidence type="ECO:0000313" key="4">
    <source>
        <dbReference type="Proteomes" id="UP000076925"/>
    </source>
</evidence>
<dbReference type="Pfam" id="PF00498">
    <property type="entry name" value="FHA"/>
    <property type="match status" value="1"/>
</dbReference>
<evidence type="ECO:0000256" key="1">
    <source>
        <dbReference type="SAM" id="Phobius"/>
    </source>
</evidence>
<feature type="domain" description="FHA" evidence="2">
    <location>
        <begin position="34"/>
        <end position="90"/>
    </location>
</feature>
<feature type="transmembrane region" description="Helical" evidence="1">
    <location>
        <begin position="177"/>
        <end position="196"/>
    </location>
</feature>
<dbReference type="Gene3D" id="2.60.200.20">
    <property type="match status" value="1"/>
</dbReference>
<dbReference type="STRING" id="128403.WA1_25885"/>
<feature type="transmembrane region" description="Helical" evidence="1">
    <location>
        <begin position="156"/>
        <end position="171"/>
    </location>
</feature>
<organism evidence="3 4">
    <name type="scientific">Scytonema hofmannii PCC 7110</name>
    <dbReference type="NCBI Taxonomy" id="128403"/>
    <lineage>
        <taxon>Bacteria</taxon>
        <taxon>Bacillati</taxon>
        <taxon>Cyanobacteriota</taxon>
        <taxon>Cyanophyceae</taxon>
        <taxon>Nostocales</taxon>
        <taxon>Scytonemataceae</taxon>
        <taxon>Scytonema</taxon>
    </lineage>
</organism>
<evidence type="ECO:0000259" key="2">
    <source>
        <dbReference type="PROSITE" id="PS50006"/>
    </source>
</evidence>
<dbReference type="InterPro" id="IPR008984">
    <property type="entry name" value="SMAD_FHA_dom_sf"/>
</dbReference>
<protein>
    <submittedName>
        <fullName evidence="3">Phosphopeptide-binding protein</fullName>
    </submittedName>
</protein>
<dbReference type="AlphaFoldDB" id="A0A139X788"/>
<feature type="transmembrane region" description="Helical" evidence="1">
    <location>
        <begin position="227"/>
        <end position="244"/>
    </location>
</feature>
<dbReference type="PANTHER" id="PTHR23308">
    <property type="entry name" value="NUCLEAR INHIBITOR OF PROTEIN PHOSPHATASE-1"/>
    <property type="match status" value="1"/>
</dbReference>
<proteinExistence type="predicted"/>
<evidence type="ECO:0000313" key="3">
    <source>
        <dbReference type="EMBL" id="KYC40554.1"/>
    </source>
</evidence>
<dbReference type="SUPFAM" id="SSF49879">
    <property type="entry name" value="SMAD/FHA domain"/>
    <property type="match status" value="1"/>
</dbReference>
<dbReference type="InterPro" id="IPR000253">
    <property type="entry name" value="FHA_dom"/>
</dbReference>
<dbReference type="OrthoDB" id="9816434at2"/>
<dbReference type="InterPro" id="IPR050923">
    <property type="entry name" value="Cell_Proc_Reg/RNA_Proc"/>
</dbReference>
<dbReference type="PROSITE" id="PS50006">
    <property type="entry name" value="FHA_DOMAIN"/>
    <property type="match status" value="1"/>
</dbReference>
<name>A0A139X788_9CYAN</name>
<sequence length="263" mass="29197">MQNLSTSQTTGLGFELFHVQTNTSFELLPNLAVIRIGKQNEQIAPDINVTFLPDADVVSRLHLEIQVEENTYYITDVGSSNGTFLNGAKLEPRKRYPLQVGDKINLGQEEKVTFIFQYKQNLVVPSNAPISKPTVLQPEIVYNNTQPTQVDRNSKLVGAGLMLISILLFTANTQIGIFMRIPSVLLLIAGAVLVLWRRDYRTIGWVLIGLGVAFMIFTGNLFASFNLLAILFASALFAAGYQLFKTGKVLNYSLQSLKGLVKR</sequence>
<keyword evidence="1" id="KW-0472">Membrane</keyword>